<dbReference type="EMBL" id="LT629776">
    <property type="protein sequence ID" value="SDS28900.1"/>
    <property type="molecule type" value="Genomic_DNA"/>
</dbReference>
<gene>
    <name evidence="1" type="ORF">SAMN04489860_1219</name>
</gene>
<evidence type="ECO:0000313" key="2">
    <source>
        <dbReference type="Proteomes" id="UP000185663"/>
    </source>
</evidence>
<organism evidence="1 2">
    <name type="scientific">Paraoerskovia marina</name>
    <dbReference type="NCBI Taxonomy" id="545619"/>
    <lineage>
        <taxon>Bacteria</taxon>
        <taxon>Bacillati</taxon>
        <taxon>Actinomycetota</taxon>
        <taxon>Actinomycetes</taxon>
        <taxon>Micrococcales</taxon>
        <taxon>Cellulomonadaceae</taxon>
        <taxon>Paraoerskovia</taxon>
    </lineage>
</organism>
<evidence type="ECO:0000313" key="1">
    <source>
        <dbReference type="EMBL" id="SDS28900.1"/>
    </source>
</evidence>
<dbReference type="STRING" id="545619.SAMN04489860_1219"/>
<dbReference type="OrthoDB" id="5192391at2"/>
<dbReference type="eggNOG" id="COG1261">
    <property type="taxonomic scope" value="Bacteria"/>
</dbReference>
<accession>A0A1H1QZS7</accession>
<dbReference type="RefSeq" id="WP_083371949.1">
    <property type="nucleotide sequence ID" value="NZ_LT629776.1"/>
</dbReference>
<dbReference type="Proteomes" id="UP000185663">
    <property type="component" value="Chromosome I"/>
</dbReference>
<reference evidence="1 2" key="1">
    <citation type="submission" date="2016-10" db="EMBL/GenBank/DDBJ databases">
        <authorList>
            <person name="de Groot N.N."/>
        </authorList>
    </citation>
    <scope>NUCLEOTIDE SEQUENCE [LARGE SCALE GENOMIC DNA]</scope>
    <source>
        <strain evidence="1 2">DSM 22126</strain>
    </source>
</reference>
<evidence type="ECO:0008006" key="3">
    <source>
        <dbReference type="Google" id="ProtNLM"/>
    </source>
</evidence>
<sequence length="215" mass="21850">MTTTAERPTAVAPRLRRPGWRDPRLLVGILLVALSVLAGSWAVSSAGETVPVYAASRVLTAGDSVDVDQLRVEDVRLGADQLDLYVRADGDEVVDTIAIRTVGAGELLPSSALGDAGAVDVRPVALTVTDALSDRVVVGAPVDVWFVPEGDEGGAEPRVLVEGAVVDAVDDGGGAFVVGGATTLHVLVPGDVLDETLAALATDGVVSVVPVGGSR</sequence>
<protein>
    <recommendedName>
        <fullName evidence="3">Chaperone for flagella basal body P-ring formation</fullName>
    </recommendedName>
</protein>
<proteinExistence type="predicted"/>
<dbReference type="AlphaFoldDB" id="A0A1H1QZS7"/>
<name>A0A1H1QZS7_9CELL</name>
<keyword evidence="2" id="KW-1185">Reference proteome</keyword>